<dbReference type="GO" id="GO:0042391">
    <property type="term" value="P:regulation of membrane potential"/>
    <property type="evidence" value="ECO:0000318"/>
    <property type="project" value="GO_Central"/>
</dbReference>
<comment type="similarity">
    <text evidence="2">Belongs to the popeye family.</text>
</comment>
<dbReference type="GO" id="GO:0007507">
    <property type="term" value="P:heart development"/>
    <property type="evidence" value="ECO:0000318"/>
    <property type="project" value="GO_Central"/>
</dbReference>
<name>A0A7M7RBL2_STRPU</name>
<feature type="transmembrane region" description="Helical" evidence="7">
    <location>
        <begin position="95"/>
        <end position="115"/>
    </location>
</feature>
<dbReference type="PANTHER" id="PTHR12101">
    <property type="entry name" value="POPEYE DOMAIN CONTAINING PROTEIN"/>
    <property type="match status" value="1"/>
</dbReference>
<dbReference type="InterPro" id="IPR018490">
    <property type="entry name" value="cNMP-bd_dom_sf"/>
</dbReference>
<dbReference type="EnsemblMetazoa" id="XM_780783">
    <property type="protein sequence ID" value="XP_785876"/>
    <property type="gene ID" value="LOC580745"/>
</dbReference>
<dbReference type="RefSeq" id="XP_785876.3">
    <property type="nucleotide sequence ID" value="XM_780783.5"/>
</dbReference>
<dbReference type="KEGG" id="spu:580745"/>
<evidence type="ECO:0000256" key="6">
    <source>
        <dbReference type="SAM" id="MobiDB-lite"/>
    </source>
</evidence>
<dbReference type="SUPFAM" id="SSF51206">
    <property type="entry name" value="cAMP-binding domain-like"/>
    <property type="match status" value="1"/>
</dbReference>
<dbReference type="InParanoid" id="A0A7M7RBL2"/>
<dbReference type="OMA" id="YHSCEIV"/>
<evidence type="ECO:0000256" key="1">
    <source>
        <dbReference type="ARBA" id="ARBA00004141"/>
    </source>
</evidence>
<evidence type="ECO:0000313" key="10">
    <source>
        <dbReference type="Proteomes" id="UP000007110"/>
    </source>
</evidence>
<feature type="domain" description="POPDC1-3" evidence="8">
    <location>
        <begin position="43"/>
        <end position="267"/>
    </location>
</feature>
<dbReference type="EnsemblMetazoa" id="XM_011672371">
    <property type="protein sequence ID" value="XP_011670673"/>
    <property type="gene ID" value="LOC580745"/>
</dbReference>
<evidence type="ECO:0000256" key="7">
    <source>
        <dbReference type="SAM" id="Phobius"/>
    </source>
</evidence>
<dbReference type="CTD" id="64208"/>
<evidence type="ECO:0000256" key="3">
    <source>
        <dbReference type="ARBA" id="ARBA00022692"/>
    </source>
</evidence>
<keyword evidence="3 7" id="KW-0812">Transmembrane</keyword>
<feature type="transmembrane region" description="Helical" evidence="7">
    <location>
        <begin position="69"/>
        <end position="89"/>
    </location>
</feature>
<dbReference type="FunCoup" id="A0A7M7RBL2">
    <property type="interactions" value="467"/>
</dbReference>
<proteinExistence type="inferred from homology"/>
<dbReference type="OrthoDB" id="425611at2759"/>
<dbReference type="InterPro" id="IPR055272">
    <property type="entry name" value="POPDC1-3_dom"/>
</dbReference>
<dbReference type="RefSeq" id="XP_011670673.1">
    <property type="nucleotide sequence ID" value="XM_011672371.2"/>
</dbReference>
<dbReference type="PANTHER" id="PTHR12101:SF30">
    <property type="entry name" value="POPEYE DOMAIN-CONTAINING PROTEIN 3-LIKE PROTEIN"/>
    <property type="match status" value="1"/>
</dbReference>
<dbReference type="Proteomes" id="UP000007110">
    <property type="component" value="Unassembled WGS sequence"/>
</dbReference>
<sequence>MASPTLTPLDNPFLASTPPSEVNPTSLPPPPGSSSCLPWETAQSIVFQLASIILIIAFAAPSTNGTAKLVTHTLLVVGFVIMAAWAWQYICAHDIFGWCLVFAVLNLCHTIYLSWTMRPVNLTPEQRELYNKVFKSFKVPRHVFKKLCYYGKITSLKIGEHYSEEGKSQCVRLSMLLMGKVKVFCEGEFLHHIVERQFLDSPEWDSCEKSEKAEFFQVTLTASTYCRYITWHRDQLHDFLENEPYLKQVFTNLIGSDISKKLFMLTERNLNQKGGRADIRLPSAGRRPANNYDMSGHLAAGTRGACGTGIPVIHRTSAGDDRPIGRSGREIVPV</sequence>
<protein>
    <recommendedName>
        <fullName evidence="8">POPDC1-3 domain-containing protein</fullName>
    </recommendedName>
</protein>
<dbReference type="InterPro" id="IPR006916">
    <property type="entry name" value="POPDC1-3"/>
</dbReference>
<reference evidence="10" key="1">
    <citation type="submission" date="2015-02" db="EMBL/GenBank/DDBJ databases">
        <title>Genome sequencing for Strongylocentrotus purpuratus.</title>
        <authorList>
            <person name="Murali S."/>
            <person name="Liu Y."/>
            <person name="Vee V."/>
            <person name="English A."/>
            <person name="Wang M."/>
            <person name="Skinner E."/>
            <person name="Han Y."/>
            <person name="Muzny D.M."/>
            <person name="Worley K.C."/>
            <person name="Gibbs R.A."/>
        </authorList>
    </citation>
    <scope>NUCLEOTIDE SEQUENCE</scope>
</reference>
<keyword evidence="4 7" id="KW-1133">Transmembrane helix</keyword>
<dbReference type="GO" id="GO:0007519">
    <property type="term" value="P:skeletal muscle tissue development"/>
    <property type="evidence" value="ECO:0000318"/>
    <property type="project" value="GO_Central"/>
</dbReference>
<evidence type="ECO:0000256" key="5">
    <source>
        <dbReference type="ARBA" id="ARBA00023136"/>
    </source>
</evidence>
<feature type="transmembrane region" description="Helical" evidence="7">
    <location>
        <begin position="45"/>
        <end position="62"/>
    </location>
</feature>
<organism evidence="9 10">
    <name type="scientific">Strongylocentrotus purpuratus</name>
    <name type="common">Purple sea urchin</name>
    <dbReference type="NCBI Taxonomy" id="7668"/>
    <lineage>
        <taxon>Eukaryota</taxon>
        <taxon>Metazoa</taxon>
        <taxon>Echinodermata</taxon>
        <taxon>Eleutherozoa</taxon>
        <taxon>Echinozoa</taxon>
        <taxon>Echinoidea</taxon>
        <taxon>Euechinoidea</taxon>
        <taxon>Echinacea</taxon>
        <taxon>Camarodonta</taxon>
        <taxon>Echinidea</taxon>
        <taxon>Strongylocentrotidae</taxon>
        <taxon>Strongylocentrotus</taxon>
    </lineage>
</organism>
<accession>A0A7M7RBL2</accession>
<evidence type="ECO:0000256" key="4">
    <source>
        <dbReference type="ARBA" id="ARBA00022989"/>
    </source>
</evidence>
<evidence type="ECO:0000259" key="8">
    <source>
        <dbReference type="Pfam" id="PF04831"/>
    </source>
</evidence>
<dbReference type="AlphaFoldDB" id="A0A7M7RBL2"/>
<evidence type="ECO:0000256" key="2">
    <source>
        <dbReference type="ARBA" id="ARBA00007146"/>
    </source>
</evidence>
<reference evidence="9" key="2">
    <citation type="submission" date="2021-01" db="UniProtKB">
        <authorList>
            <consortium name="EnsemblMetazoa"/>
        </authorList>
    </citation>
    <scope>IDENTIFICATION</scope>
</reference>
<keyword evidence="5 7" id="KW-0472">Membrane</keyword>
<comment type="subcellular location">
    <subcellularLocation>
        <location evidence="1">Membrane</location>
        <topology evidence="1">Multi-pass membrane protein</topology>
    </subcellularLocation>
</comment>
<dbReference type="GO" id="GO:0042383">
    <property type="term" value="C:sarcolemma"/>
    <property type="evidence" value="ECO:0000318"/>
    <property type="project" value="GO_Central"/>
</dbReference>
<feature type="region of interest" description="Disordered" evidence="6">
    <location>
        <begin position="1"/>
        <end position="34"/>
    </location>
</feature>
<evidence type="ECO:0000313" key="9">
    <source>
        <dbReference type="EnsemblMetazoa" id="XP_785876"/>
    </source>
</evidence>
<dbReference type="GO" id="GO:0030552">
    <property type="term" value="F:cAMP binding"/>
    <property type="evidence" value="ECO:0000318"/>
    <property type="project" value="GO_Central"/>
</dbReference>
<dbReference type="GO" id="GO:0051146">
    <property type="term" value="P:striated muscle cell differentiation"/>
    <property type="evidence" value="ECO:0000318"/>
    <property type="project" value="GO_Central"/>
</dbReference>
<keyword evidence="10" id="KW-1185">Reference proteome</keyword>
<dbReference type="Pfam" id="PF04831">
    <property type="entry name" value="POPDC1-3"/>
    <property type="match status" value="1"/>
</dbReference>
<dbReference type="GeneID" id="580745"/>